<comment type="subcellular location">
    <subcellularLocation>
        <location evidence="1">Nucleus</location>
    </subcellularLocation>
</comment>
<dbReference type="GO" id="GO:0005634">
    <property type="term" value="C:nucleus"/>
    <property type="evidence" value="ECO:0007669"/>
    <property type="project" value="UniProtKB-SubCell"/>
</dbReference>
<evidence type="ECO:0000313" key="4">
    <source>
        <dbReference type="EMBL" id="KAK1370728.1"/>
    </source>
</evidence>
<reference evidence="4" key="2">
    <citation type="submission" date="2023-05" db="EMBL/GenBank/DDBJ databases">
        <authorList>
            <person name="Schelkunov M.I."/>
        </authorList>
    </citation>
    <scope>NUCLEOTIDE SEQUENCE</scope>
    <source>
        <strain evidence="4">Hsosn_3</strain>
        <tissue evidence="4">Leaf</tissue>
    </source>
</reference>
<feature type="domain" description="RFTS" evidence="3">
    <location>
        <begin position="50"/>
        <end position="131"/>
    </location>
</feature>
<dbReference type="AlphaFoldDB" id="A0AAD8MG27"/>
<sequence length="142" mass="16076">MFYIRINEVEIDNDYLLPAYCESTIQETDEYINCDGSIDIHDPDELPRPSMLHNWSLYNSDFRLISLELIPIRPCPDINVTIFGSGVMADDDGSGSGLDAEVRNSVSSFSGLQTEDGIPVFLSAIKEWMIANTNLYYVRRKT</sequence>
<accession>A0AAD8MG27</accession>
<keyword evidence="2" id="KW-0539">Nucleus</keyword>
<name>A0AAD8MG27_9APIA</name>
<proteinExistence type="predicted"/>
<evidence type="ECO:0000313" key="5">
    <source>
        <dbReference type="Proteomes" id="UP001237642"/>
    </source>
</evidence>
<dbReference type="InterPro" id="IPR022702">
    <property type="entry name" value="Cytosine_MeTrfase1_RFD"/>
</dbReference>
<comment type="caution">
    <text evidence="4">The sequence shown here is derived from an EMBL/GenBank/DDBJ whole genome shotgun (WGS) entry which is preliminary data.</text>
</comment>
<dbReference type="Proteomes" id="UP001237642">
    <property type="component" value="Unassembled WGS sequence"/>
</dbReference>
<organism evidence="4 5">
    <name type="scientific">Heracleum sosnowskyi</name>
    <dbReference type="NCBI Taxonomy" id="360622"/>
    <lineage>
        <taxon>Eukaryota</taxon>
        <taxon>Viridiplantae</taxon>
        <taxon>Streptophyta</taxon>
        <taxon>Embryophyta</taxon>
        <taxon>Tracheophyta</taxon>
        <taxon>Spermatophyta</taxon>
        <taxon>Magnoliopsida</taxon>
        <taxon>eudicotyledons</taxon>
        <taxon>Gunneridae</taxon>
        <taxon>Pentapetalae</taxon>
        <taxon>asterids</taxon>
        <taxon>campanulids</taxon>
        <taxon>Apiales</taxon>
        <taxon>Apiaceae</taxon>
        <taxon>Apioideae</taxon>
        <taxon>apioid superclade</taxon>
        <taxon>Tordylieae</taxon>
        <taxon>Tordyliinae</taxon>
        <taxon>Heracleum</taxon>
    </lineage>
</organism>
<gene>
    <name evidence="4" type="ORF">POM88_036820</name>
</gene>
<evidence type="ECO:0000256" key="1">
    <source>
        <dbReference type="ARBA" id="ARBA00004123"/>
    </source>
</evidence>
<keyword evidence="5" id="KW-1185">Reference proteome</keyword>
<evidence type="ECO:0000259" key="3">
    <source>
        <dbReference type="Pfam" id="PF12047"/>
    </source>
</evidence>
<dbReference type="EMBL" id="JAUIZM010000008">
    <property type="protein sequence ID" value="KAK1370728.1"/>
    <property type="molecule type" value="Genomic_DNA"/>
</dbReference>
<reference evidence="4" key="1">
    <citation type="submission" date="2023-02" db="EMBL/GenBank/DDBJ databases">
        <title>Genome of toxic invasive species Heracleum sosnowskyi carries increased number of genes despite the absence of recent whole-genome duplications.</title>
        <authorList>
            <person name="Schelkunov M."/>
            <person name="Shtratnikova V."/>
            <person name="Makarenko M."/>
            <person name="Klepikova A."/>
            <person name="Omelchenko D."/>
            <person name="Novikova G."/>
            <person name="Obukhova E."/>
            <person name="Bogdanov V."/>
            <person name="Penin A."/>
            <person name="Logacheva M."/>
        </authorList>
    </citation>
    <scope>NUCLEOTIDE SEQUENCE</scope>
    <source>
        <strain evidence="4">Hsosn_3</strain>
        <tissue evidence="4">Leaf</tissue>
    </source>
</reference>
<evidence type="ECO:0000256" key="2">
    <source>
        <dbReference type="ARBA" id="ARBA00023242"/>
    </source>
</evidence>
<protein>
    <submittedName>
        <fullName evidence="4">DNA (Cytosine-5)-methyltransferase</fullName>
    </submittedName>
</protein>
<dbReference type="Pfam" id="PF12047">
    <property type="entry name" value="DNMT1-RFD"/>
    <property type="match status" value="1"/>
</dbReference>